<evidence type="ECO:0000256" key="2">
    <source>
        <dbReference type="ARBA" id="ARBA00004687"/>
    </source>
</evidence>
<dbReference type="Proteomes" id="UP001480595">
    <property type="component" value="Unassembled WGS sequence"/>
</dbReference>
<keyword evidence="6 8" id="KW-1133">Transmembrane helix</keyword>
<feature type="transmembrane region" description="Helical" evidence="8">
    <location>
        <begin position="250"/>
        <end position="272"/>
    </location>
</feature>
<dbReference type="Pfam" id="PF06699">
    <property type="entry name" value="PIG-F"/>
    <property type="match status" value="1"/>
</dbReference>
<keyword evidence="7 8" id="KW-0472">Membrane</keyword>
<evidence type="ECO:0000256" key="1">
    <source>
        <dbReference type="ARBA" id="ARBA00004477"/>
    </source>
</evidence>
<keyword evidence="10" id="KW-1185">Reference proteome</keyword>
<dbReference type="GeneID" id="92095612"/>
<gene>
    <name evidence="9" type="ORF">PG994_011140</name>
</gene>
<protein>
    <submittedName>
        <fullName evidence="9">GPI biosynthesis protein family Pig-F</fullName>
    </submittedName>
</protein>
<dbReference type="InterPro" id="IPR009580">
    <property type="entry name" value="GPI_biosynthesis_protein_Pig-F"/>
</dbReference>
<evidence type="ECO:0000256" key="8">
    <source>
        <dbReference type="SAM" id="Phobius"/>
    </source>
</evidence>
<evidence type="ECO:0000313" key="9">
    <source>
        <dbReference type="EMBL" id="KAK8049410.1"/>
    </source>
</evidence>
<accession>A0ABR1TS01</accession>
<name>A0ABR1TS01_9PEZI</name>
<reference evidence="9 10" key="1">
    <citation type="submission" date="2023-01" db="EMBL/GenBank/DDBJ databases">
        <title>Analysis of 21 Apiospora genomes using comparative genomics revels a genus with tremendous synthesis potential of carbohydrate active enzymes and secondary metabolites.</title>
        <authorList>
            <person name="Sorensen T."/>
        </authorList>
    </citation>
    <scope>NUCLEOTIDE SEQUENCE [LARGE SCALE GENOMIC DNA]</scope>
    <source>
        <strain evidence="9 10">CBS 135458</strain>
    </source>
</reference>
<evidence type="ECO:0000313" key="10">
    <source>
        <dbReference type="Proteomes" id="UP001480595"/>
    </source>
</evidence>
<evidence type="ECO:0000256" key="5">
    <source>
        <dbReference type="ARBA" id="ARBA00022824"/>
    </source>
</evidence>
<keyword evidence="4 8" id="KW-0812">Transmembrane</keyword>
<comment type="pathway">
    <text evidence="2">Glycolipid biosynthesis; glycosylphosphatidylinositol-anchor biosynthesis.</text>
</comment>
<keyword evidence="5" id="KW-0256">Endoplasmic reticulum</keyword>
<comment type="subcellular location">
    <subcellularLocation>
        <location evidence="1">Endoplasmic reticulum membrane</location>
        <topology evidence="1">Multi-pass membrane protein</topology>
    </subcellularLocation>
</comment>
<evidence type="ECO:0000256" key="4">
    <source>
        <dbReference type="ARBA" id="ARBA00022692"/>
    </source>
</evidence>
<comment type="caution">
    <text evidence="9">The sequence shown here is derived from an EMBL/GenBank/DDBJ whole genome shotgun (WGS) entry which is preliminary data.</text>
</comment>
<keyword evidence="3" id="KW-0337">GPI-anchor biosynthesis</keyword>
<feature type="transmembrane region" description="Helical" evidence="8">
    <location>
        <begin position="148"/>
        <end position="171"/>
    </location>
</feature>
<evidence type="ECO:0000256" key="7">
    <source>
        <dbReference type="ARBA" id="ARBA00023136"/>
    </source>
</evidence>
<dbReference type="EMBL" id="JAQQWL010000011">
    <property type="protein sequence ID" value="KAK8049410.1"/>
    <property type="molecule type" value="Genomic_DNA"/>
</dbReference>
<evidence type="ECO:0000256" key="6">
    <source>
        <dbReference type="ARBA" id="ARBA00022989"/>
    </source>
</evidence>
<feature type="transmembrane region" description="Helical" evidence="8">
    <location>
        <begin position="177"/>
        <end position="198"/>
    </location>
</feature>
<organism evidence="9 10">
    <name type="scientific">Apiospora phragmitis</name>
    <dbReference type="NCBI Taxonomy" id="2905665"/>
    <lineage>
        <taxon>Eukaryota</taxon>
        <taxon>Fungi</taxon>
        <taxon>Dikarya</taxon>
        <taxon>Ascomycota</taxon>
        <taxon>Pezizomycotina</taxon>
        <taxon>Sordariomycetes</taxon>
        <taxon>Xylariomycetidae</taxon>
        <taxon>Amphisphaeriales</taxon>
        <taxon>Apiosporaceae</taxon>
        <taxon>Apiospora</taxon>
    </lineage>
</organism>
<sequence length="278" mass="29487">MSAPSGKTVAAGSGQKTASTEDEALCRAIPTLQSPLAQALRHVHLALLLSLFYLRFGALVRDPVSTMLSSLPVVASLQVAYAVICLPAAGSSAAVQPAKKLRPGEKRKLVADAHAPNISSVCCQPFLITNQAASDYDQLNNFVRLQTVVVALGLSMFATFGLQIFFVLFGAPLLTHIPQTALCSLHLSLLGLFPLFYTHGISTNDWLEILSARAPFDEAFGGLVGGCVGAWAGAVPIPLDWDREWQKWPITILCGVYGGYVVGKFIGGTLAFGKKFGG</sequence>
<dbReference type="RefSeq" id="XP_066711659.1">
    <property type="nucleotide sequence ID" value="XM_066862549.1"/>
</dbReference>
<proteinExistence type="predicted"/>
<feature type="transmembrane region" description="Helical" evidence="8">
    <location>
        <begin position="219"/>
        <end position="238"/>
    </location>
</feature>
<evidence type="ECO:0000256" key="3">
    <source>
        <dbReference type="ARBA" id="ARBA00022502"/>
    </source>
</evidence>